<dbReference type="Pfam" id="PF01242">
    <property type="entry name" value="PTPS"/>
    <property type="match status" value="1"/>
</dbReference>
<keyword evidence="13" id="KW-1185">Reference proteome</keyword>
<comment type="function">
    <text evidence="1">Catalyzes the conversion of 7,8-dihydroneopterin triphosphate (H2NTP) to 6-carboxy-5,6,7,8-tetrahydropterin (CPH4) and acetaldehyde.</text>
</comment>
<comment type="caution">
    <text evidence="12">The sequence shown here is derived from an EMBL/GenBank/DDBJ whole genome shotgun (WGS) entry which is preliminary data.</text>
</comment>
<dbReference type="RefSeq" id="WP_047762630.1">
    <property type="nucleotide sequence ID" value="NZ_LAQL01000002.1"/>
</dbReference>
<evidence type="ECO:0000256" key="9">
    <source>
        <dbReference type="PIRNR" id="PIRNR006113"/>
    </source>
</evidence>
<dbReference type="EC" id="4.-.-.-" evidence="9"/>
<dbReference type="InterPro" id="IPR038418">
    <property type="entry name" value="6-PTP_synth/QueD_sf"/>
</dbReference>
<evidence type="ECO:0000256" key="3">
    <source>
        <dbReference type="ARBA" id="ARBA00008900"/>
    </source>
</evidence>
<feature type="binding site" evidence="11">
    <location>
        <position position="29"/>
    </location>
    <ligand>
        <name>Zn(2+)</name>
        <dbReference type="ChEBI" id="CHEBI:29105"/>
    </ligand>
</feature>
<dbReference type="OrthoDB" id="9804698at2"/>
<evidence type="ECO:0000256" key="8">
    <source>
        <dbReference type="ARBA" id="ARBA00048807"/>
    </source>
</evidence>
<feature type="active site" description="Proton acceptor" evidence="10">
    <location>
        <position position="25"/>
    </location>
</feature>
<evidence type="ECO:0000256" key="10">
    <source>
        <dbReference type="PIRSR" id="PIRSR006113-1"/>
    </source>
</evidence>
<dbReference type="UniPathway" id="UPA00391"/>
<name>A0A0H2MJ02_9PROT</name>
<evidence type="ECO:0000313" key="13">
    <source>
        <dbReference type="Proteomes" id="UP000035444"/>
    </source>
</evidence>
<sequence length="118" mass="13828">MYRISKQFTFSASHQLMGVPEGHPCSRLHGHNYIVEIELSGENLNSAGFVRDYLELSELKQYIDDVLDHRHLNEVLGDDNVTAERLSKYLFDWSFERWPEVTALRVSETPKTWAEYRP</sequence>
<evidence type="ECO:0000313" key="12">
    <source>
        <dbReference type="EMBL" id="KLN62509.1"/>
    </source>
</evidence>
<dbReference type="Proteomes" id="UP000035444">
    <property type="component" value="Unassembled WGS sequence"/>
</dbReference>
<dbReference type="GO" id="GO:0070497">
    <property type="term" value="F:6-carboxytetrahydropterin synthase activity"/>
    <property type="evidence" value="ECO:0007669"/>
    <property type="project" value="UniProtKB-EC"/>
</dbReference>
<reference evidence="12 13" key="1">
    <citation type="submission" date="2015-03" db="EMBL/GenBank/DDBJ databases">
        <title>Genome Sequence of Kiloniella spongiae MEBiC09566, isolated from a marine sponge.</title>
        <authorList>
            <person name="Shao Z."/>
            <person name="Wang L."/>
            <person name="Li X."/>
        </authorList>
    </citation>
    <scope>NUCLEOTIDE SEQUENCE [LARGE SCALE GENOMIC DNA]</scope>
    <source>
        <strain evidence="12 13">MEBiC09566</strain>
    </source>
</reference>
<feature type="active site" description="Charge relay system" evidence="10">
    <location>
        <position position="108"/>
    </location>
</feature>
<evidence type="ECO:0000256" key="6">
    <source>
        <dbReference type="ARBA" id="ARBA00022833"/>
    </source>
</evidence>
<feature type="binding site" evidence="11">
    <location>
        <position position="14"/>
    </location>
    <ligand>
        <name>Zn(2+)</name>
        <dbReference type="ChEBI" id="CHEBI:29105"/>
    </ligand>
</feature>
<evidence type="ECO:0000256" key="11">
    <source>
        <dbReference type="PIRSR" id="PIRSR006113-2"/>
    </source>
</evidence>
<keyword evidence="6 9" id="KW-0862">Zinc</keyword>
<dbReference type="STRING" id="1489064.WH96_03210"/>
<organism evidence="12 13">
    <name type="scientific">Kiloniella spongiae</name>
    <dbReference type="NCBI Taxonomy" id="1489064"/>
    <lineage>
        <taxon>Bacteria</taxon>
        <taxon>Pseudomonadati</taxon>
        <taxon>Pseudomonadota</taxon>
        <taxon>Alphaproteobacteria</taxon>
        <taxon>Rhodospirillales</taxon>
        <taxon>Kiloniellaceae</taxon>
        <taxon>Kiloniella</taxon>
    </lineage>
</organism>
<comment type="cofactor">
    <cofactor evidence="9 11">
        <name>Zn(2+)</name>
        <dbReference type="ChEBI" id="CHEBI:29105"/>
    </cofactor>
    <text evidence="9 11">Binds 1 zinc ion per subunit.</text>
</comment>
<dbReference type="Gene3D" id="3.30.479.10">
    <property type="entry name" value="6-pyruvoyl tetrahydropterin synthase/QueD"/>
    <property type="match status" value="1"/>
</dbReference>
<evidence type="ECO:0000256" key="4">
    <source>
        <dbReference type="ARBA" id="ARBA00018141"/>
    </source>
</evidence>
<protein>
    <recommendedName>
        <fullName evidence="4 9">6-carboxy-5,6,7,8-tetrahydropterin synthase</fullName>
        <ecNumber evidence="9">4.-.-.-</ecNumber>
    </recommendedName>
</protein>
<evidence type="ECO:0000256" key="2">
    <source>
        <dbReference type="ARBA" id="ARBA00005061"/>
    </source>
</evidence>
<dbReference type="GO" id="GO:0008616">
    <property type="term" value="P:tRNA queuosine(34) biosynthetic process"/>
    <property type="evidence" value="ECO:0007669"/>
    <property type="project" value="UniProtKB-KW"/>
</dbReference>
<comment type="similarity">
    <text evidence="3 9">Belongs to the PTPS family. QueD subfamily.</text>
</comment>
<dbReference type="EMBL" id="LAQL01000002">
    <property type="protein sequence ID" value="KLN62509.1"/>
    <property type="molecule type" value="Genomic_DNA"/>
</dbReference>
<keyword evidence="5 9" id="KW-0479">Metal-binding</keyword>
<dbReference type="PANTHER" id="PTHR12589">
    <property type="entry name" value="PYRUVOYL TETRAHYDROBIOPTERIN SYNTHASE"/>
    <property type="match status" value="1"/>
</dbReference>
<feature type="active site" description="Charge relay system" evidence="10">
    <location>
        <position position="69"/>
    </location>
</feature>
<proteinExistence type="inferred from homology"/>
<evidence type="ECO:0000256" key="5">
    <source>
        <dbReference type="ARBA" id="ARBA00022723"/>
    </source>
</evidence>
<gene>
    <name evidence="12" type="ORF">WH96_03210</name>
</gene>
<dbReference type="NCBIfam" id="TIGR03367">
    <property type="entry name" value="queuosine_QueD"/>
    <property type="match status" value="1"/>
</dbReference>
<dbReference type="SUPFAM" id="SSF55620">
    <property type="entry name" value="Tetrahydrobiopterin biosynthesis enzymes-like"/>
    <property type="match status" value="1"/>
</dbReference>
<dbReference type="PIRSF" id="PIRSF006113">
    <property type="entry name" value="PTP_synth"/>
    <property type="match status" value="1"/>
</dbReference>
<comment type="pathway">
    <text evidence="2 9">Purine metabolism; 7-cyano-7-deazaguanine biosynthesis.</text>
</comment>
<dbReference type="PANTHER" id="PTHR12589:SF7">
    <property type="entry name" value="6-PYRUVOYL TETRAHYDROBIOPTERIN SYNTHASE"/>
    <property type="match status" value="1"/>
</dbReference>
<accession>A0A0H2MJ02</accession>
<feature type="binding site" evidence="11">
    <location>
        <position position="31"/>
    </location>
    <ligand>
        <name>Zn(2+)</name>
        <dbReference type="ChEBI" id="CHEBI:29105"/>
    </ligand>
</feature>
<comment type="catalytic activity">
    <reaction evidence="8 9">
        <text>7,8-dihydroneopterin 3'-triphosphate + H2O = 6-carboxy-5,6,7,8-tetrahydropterin + triphosphate + acetaldehyde + 2 H(+)</text>
        <dbReference type="Rhea" id="RHEA:27966"/>
        <dbReference type="ChEBI" id="CHEBI:15343"/>
        <dbReference type="ChEBI" id="CHEBI:15377"/>
        <dbReference type="ChEBI" id="CHEBI:15378"/>
        <dbReference type="ChEBI" id="CHEBI:18036"/>
        <dbReference type="ChEBI" id="CHEBI:58462"/>
        <dbReference type="ChEBI" id="CHEBI:61032"/>
        <dbReference type="EC" id="4.1.2.50"/>
    </reaction>
</comment>
<dbReference type="InterPro" id="IPR007115">
    <property type="entry name" value="6-PTP_synth/QueD"/>
</dbReference>
<dbReference type="AlphaFoldDB" id="A0A0H2MJ02"/>
<dbReference type="PATRIC" id="fig|1489064.4.peg.1574"/>
<keyword evidence="9" id="KW-0671">Queuosine biosynthesis</keyword>
<keyword evidence="7 9" id="KW-0456">Lyase</keyword>
<evidence type="ECO:0000256" key="1">
    <source>
        <dbReference type="ARBA" id="ARBA00002285"/>
    </source>
</evidence>
<evidence type="ECO:0000256" key="7">
    <source>
        <dbReference type="ARBA" id="ARBA00023239"/>
    </source>
</evidence>
<dbReference type="GO" id="GO:0046872">
    <property type="term" value="F:metal ion binding"/>
    <property type="evidence" value="ECO:0007669"/>
    <property type="project" value="UniProtKB-KW"/>
</dbReference>